<evidence type="ECO:0000313" key="2">
    <source>
        <dbReference type="Proteomes" id="UP000245423"/>
    </source>
</evidence>
<proteinExistence type="predicted"/>
<dbReference type="EMBL" id="LT669839">
    <property type="protein sequence ID" value="SHD75730.1"/>
    <property type="molecule type" value="Genomic_DNA"/>
</dbReference>
<dbReference type="AlphaFoldDB" id="M1ZES7"/>
<accession>M1ZES7</accession>
<dbReference type="Proteomes" id="UP000245423">
    <property type="component" value="Chromosome 1"/>
</dbReference>
<reference evidence="1 2" key="1">
    <citation type="submission" date="2016-11" db="EMBL/GenBank/DDBJ databases">
        <authorList>
            <person name="Manzoor S."/>
        </authorList>
    </citation>
    <scope>NUCLEOTIDE SEQUENCE [LARGE SCALE GENOMIC DNA]</scope>
    <source>
        <strain evidence="1">Clostridium ultunense strain Esp</strain>
    </source>
</reference>
<gene>
    <name evidence="1" type="ORF">CUESP1_0339</name>
</gene>
<protein>
    <submittedName>
        <fullName evidence="1">Uncharacterized protein</fullName>
    </submittedName>
</protein>
<dbReference type="RefSeq" id="WP_005587457.1">
    <property type="nucleotide sequence ID" value="NZ_LT669839.1"/>
</dbReference>
<keyword evidence="2" id="KW-1185">Reference proteome</keyword>
<organism evidence="1 2">
    <name type="scientific">[Clostridium] ultunense Esp</name>
    <dbReference type="NCBI Taxonomy" id="1288971"/>
    <lineage>
        <taxon>Bacteria</taxon>
        <taxon>Bacillati</taxon>
        <taxon>Bacillota</taxon>
        <taxon>Tissierellia</taxon>
        <taxon>Tissierellales</taxon>
        <taxon>Tepidimicrobiaceae</taxon>
        <taxon>Schnuerera</taxon>
    </lineage>
</organism>
<sequence length="51" mass="5423">MADRILASVVNQKSVTQVQLQVLTIIAAQVASVIEAQIGVAAQFDDDLIDI</sequence>
<evidence type="ECO:0000313" key="1">
    <source>
        <dbReference type="EMBL" id="SHD75730.1"/>
    </source>
</evidence>
<name>M1ZES7_9FIRM</name>
<dbReference type="HOGENOM" id="CLU_3097617_0_0_9"/>